<dbReference type="EMBL" id="MT142511">
    <property type="protein sequence ID" value="QJA83493.1"/>
    <property type="molecule type" value="Genomic_DNA"/>
</dbReference>
<reference evidence="1" key="1">
    <citation type="submission" date="2020-03" db="EMBL/GenBank/DDBJ databases">
        <title>The deep terrestrial virosphere.</title>
        <authorList>
            <person name="Holmfeldt K."/>
            <person name="Nilsson E."/>
            <person name="Simone D."/>
            <person name="Lopez-Fernandez M."/>
            <person name="Wu X."/>
            <person name="de Brujin I."/>
            <person name="Lundin D."/>
            <person name="Andersson A."/>
            <person name="Bertilsson S."/>
            <person name="Dopson M."/>
        </authorList>
    </citation>
    <scope>NUCLEOTIDE SEQUENCE</scope>
    <source>
        <strain evidence="3">MM415A00279</strain>
        <strain evidence="2">MM415B01091</strain>
        <strain evidence="1">TM448A00597</strain>
        <strain evidence="4">TM448B02123</strain>
    </source>
</reference>
<name>A0A6H1ZIL8_9ZZZZ</name>
<dbReference type="EMBL" id="MT144879">
    <property type="protein sequence ID" value="QJI00836.1"/>
    <property type="molecule type" value="Genomic_DNA"/>
</dbReference>
<gene>
    <name evidence="3" type="ORF">MM415A00279_0051</name>
    <name evidence="2" type="ORF">MM415B01091_0028</name>
    <name evidence="1" type="ORF">TM448A00597_0025</name>
    <name evidence="4" type="ORF">TM448B02123_0010</name>
</gene>
<evidence type="ECO:0000313" key="3">
    <source>
        <dbReference type="EMBL" id="QJA83493.1"/>
    </source>
</evidence>
<protein>
    <submittedName>
        <fullName evidence="1">Uncharacterized protein</fullName>
    </submittedName>
</protein>
<evidence type="ECO:0000313" key="4">
    <source>
        <dbReference type="EMBL" id="QJI00836.1"/>
    </source>
</evidence>
<dbReference type="EMBL" id="MT141413">
    <property type="protein sequence ID" value="QJA60576.1"/>
    <property type="molecule type" value="Genomic_DNA"/>
</dbReference>
<accession>A0A6H1ZIL8</accession>
<organism evidence="1">
    <name type="scientific">viral metagenome</name>
    <dbReference type="NCBI Taxonomy" id="1070528"/>
    <lineage>
        <taxon>unclassified sequences</taxon>
        <taxon>metagenomes</taxon>
        <taxon>organismal metagenomes</taxon>
    </lineage>
</organism>
<sequence>MKIKYSVELEKDESGRIRMIRENAGFNALELLGLTVLLRSEVLEQIAGITKPDEITRRVITPVGEGESL</sequence>
<dbReference type="EMBL" id="MT144029">
    <property type="protein sequence ID" value="QJA47040.1"/>
    <property type="molecule type" value="Genomic_DNA"/>
</dbReference>
<proteinExistence type="predicted"/>
<dbReference type="AlphaFoldDB" id="A0A6H1ZIL8"/>
<evidence type="ECO:0000313" key="2">
    <source>
        <dbReference type="EMBL" id="QJA60576.1"/>
    </source>
</evidence>
<evidence type="ECO:0000313" key="1">
    <source>
        <dbReference type="EMBL" id="QJA47040.1"/>
    </source>
</evidence>